<dbReference type="EMBL" id="JAESDN010000007">
    <property type="protein sequence ID" value="KAG7047353.1"/>
    <property type="molecule type" value="Genomic_DNA"/>
</dbReference>
<name>A0A9P7R2L8_9PEZI</name>
<evidence type="ECO:0000313" key="1">
    <source>
        <dbReference type="EMBL" id="KAG7047353.1"/>
    </source>
</evidence>
<organism evidence="1 2">
    <name type="scientific">Colletotrichum scovillei</name>
    <dbReference type="NCBI Taxonomy" id="1209932"/>
    <lineage>
        <taxon>Eukaryota</taxon>
        <taxon>Fungi</taxon>
        <taxon>Dikarya</taxon>
        <taxon>Ascomycota</taxon>
        <taxon>Pezizomycotina</taxon>
        <taxon>Sordariomycetes</taxon>
        <taxon>Hypocreomycetidae</taxon>
        <taxon>Glomerellales</taxon>
        <taxon>Glomerellaceae</taxon>
        <taxon>Colletotrichum</taxon>
        <taxon>Colletotrichum acutatum species complex</taxon>
    </lineage>
</organism>
<dbReference type="AlphaFoldDB" id="A0A9P7R2L8"/>
<keyword evidence="2" id="KW-1185">Reference proteome</keyword>
<dbReference type="Proteomes" id="UP000699042">
    <property type="component" value="Unassembled WGS sequence"/>
</dbReference>
<reference evidence="1" key="1">
    <citation type="submission" date="2021-05" db="EMBL/GenBank/DDBJ databases">
        <title>Comparative genomics of three Colletotrichum scovillei strains and genetic complementation revealed genes involved fungal growth and virulence on chili pepper.</title>
        <authorList>
            <person name="Hsieh D.-K."/>
            <person name="Chuang S.-C."/>
            <person name="Chen C.-Y."/>
            <person name="Chao Y.-T."/>
            <person name="Lu M.-Y.J."/>
            <person name="Lee M.-H."/>
            <person name="Shih M.-C."/>
        </authorList>
    </citation>
    <scope>NUCLEOTIDE SEQUENCE</scope>
    <source>
        <strain evidence="1">Coll-153</strain>
    </source>
</reference>
<evidence type="ECO:0000313" key="2">
    <source>
        <dbReference type="Proteomes" id="UP000699042"/>
    </source>
</evidence>
<protein>
    <submittedName>
        <fullName evidence="1">Heterokaryon incompatibility protein</fullName>
    </submittedName>
</protein>
<gene>
    <name evidence="1" type="ORF">JMJ77_010705</name>
</gene>
<sequence>MTRNERSIRHCFLPLEATTNGWETIGSLVEHLAQRRGRSTGQGVYEAQSRRSVKKLFCGAGRDIIREENSLEILLAAGRMNREDEAVSLPSWVPDWRRGQSPLKGRPSPWLTDPEFIISSSPGL</sequence>
<accession>A0A9P7R2L8</accession>
<comment type="caution">
    <text evidence="1">The sequence shown here is derived from an EMBL/GenBank/DDBJ whole genome shotgun (WGS) entry which is preliminary data.</text>
</comment>
<proteinExistence type="predicted"/>